<accession>A0AAV5JUZ3</accession>
<comment type="caution">
    <text evidence="1">The sequence shown here is derived from an EMBL/GenBank/DDBJ whole genome shotgun (WGS) entry which is preliminary data.</text>
</comment>
<evidence type="ECO:0000313" key="1">
    <source>
        <dbReference type="EMBL" id="GKV16506.1"/>
    </source>
</evidence>
<dbReference type="AlphaFoldDB" id="A0AAV5JUZ3"/>
<name>A0AAV5JUZ3_9ROSI</name>
<protein>
    <submittedName>
        <fullName evidence="1">Uncharacterized protein</fullName>
    </submittedName>
</protein>
<keyword evidence="2" id="KW-1185">Reference proteome</keyword>
<dbReference type="Proteomes" id="UP001054252">
    <property type="component" value="Unassembled WGS sequence"/>
</dbReference>
<evidence type="ECO:0000313" key="2">
    <source>
        <dbReference type="Proteomes" id="UP001054252"/>
    </source>
</evidence>
<gene>
    <name evidence="1" type="ORF">SLEP1_g27139</name>
</gene>
<reference evidence="1 2" key="1">
    <citation type="journal article" date="2021" name="Commun. Biol.">
        <title>The genome of Shorea leprosula (Dipterocarpaceae) highlights the ecological relevance of drought in aseasonal tropical rainforests.</title>
        <authorList>
            <person name="Ng K.K.S."/>
            <person name="Kobayashi M.J."/>
            <person name="Fawcett J.A."/>
            <person name="Hatakeyama M."/>
            <person name="Paape T."/>
            <person name="Ng C.H."/>
            <person name="Ang C.C."/>
            <person name="Tnah L.H."/>
            <person name="Lee C.T."/>
            <person name="Nishiyama T."/>
            <person name="Sese J."/>
            <person name="O'Brien M.J."/>
            <person name="Copetti D."/>
            <person name="Mohd Noor M.I."/>
            <person name="Ong R.C."/>
            <person name="Putra M."/>
            <person name="Sireger I.Z."/>
            <person name="Indrioko S."/>
            <person name="Kosugi Y."/>
            <person name="Izuno A."/>
            <person name="Isagi Y."/>
            <person name="Lee S.L."/>
            <person name="Shimizu K.K."/>
        </authorList>
    </citation>
    <scope>NUCLEOTIDE SEQUENCE [LARGE SCALE GENOMIC DNA]</scope>
    <source>
        <strain evidence="1">214</strain>
    </source>
</reference>
<proteinExistence type="predicted"/>
<organism evidence="1 2">
    <name type="scientific">Rubroshorea leprosula</name>
    <dbReference type="NCBI Taxonomy" id="152421"/>
    <lineage>
        <taxon>Eukaryota</taxon>
        <taxon>Viridiplantae</taxon>
        <taxon>Streptophyta</taxon>
        <taxon>Embryophyta</taxon>
        <taxon>Tracheophyta</taxon>
        <taxon>Spermatophyta</taxon>
        <taxon>Magnoliopsida</taxon>
        <taxon>eudicotyledons</taxon>
        <taxon>Gunneridae</taxon>
        <taxon>Pentapetalae</taxon>
        <taxon>rosids</taxon>
        <taxon>malvids</taxon>
        <taxon>Malvales</taxon>
        <taxon>Dipterocarpaceae</taxon>
        <taxon>Rubroshorea</taxon>
    </lineage>
</organism>
<dbReference type="EMBL" id="BPVZ01000045">
    <property type="protein sequence ID" value="GKV16506.1"/>
    <property type="molecule type" value="Genomic_DNA"/>
</dbReference>
<sequence>MPRRFFIGAYKYPLRATPKGNWKPTLSSFYLRSKVTSVKERSSPMSRKIAAQWGLETLFTAKI</sequence>